<accession>A0AAV7MN72</accession>
<evidence type="ECO:0000256" key="8">
    <source>
        <dbReference type="SAM" id="Phobius"/>
    </source>
</evidence>
<protein>
    <recommendedName>
        <fullName evidence="9">Ribosome receptor lysine/proline rich domain-containing protein</fullName>
    </recommendedName>
</protein>
<evidence type="ECO:0000256" key="6">
    <source>
        <dbReference type="SAM" id="Coils"/>
    </source>
</evidence>
<dbReference type="PANTHER" id="PTHR18864:SF1">
    <property type="entry name" value="KINECTIN"/>
    <property type="match status" value="1"/>
</dbReference>
<evidence type="ECO:0000313" key="11">
    <source>
        <dbReference type="Proteomes" id="UP001066276"/>
    </source>
</evidence>
<feature type="region of interest" description="Disordered" evidence="7">
    <location>
        <begin position="91"/>
        <end position="122"/>
    </location>
</feature>
<keyword evidence="4 8" id="KW-1133">Transmembrane helix</keyword>
<feature type="coiled-coil region" evidence="6">
    <location>
        <begin position="1057"/>
        <end position="1196"/>
    </location>
</feature>
<feature type="transmembrane region" description="Helical" evidence="8">
    <location>
        <begin position="49"/>
        <end position="71"/>
    </location>
</feature>
<dbReference type="InterPro" id="IPR024854">
    <property type="entry name" value="Kinectin"/>
</dbReference>
<feature type="compositionally biased region" description="Basic and acidic residues" evidence="7">
    <location>
        <begin position="109"/>
        <end position="118"/>
    </location>
</feature>
<feature type="region of interest" description="Disordered" evidence="7">
    <location>
        <begin position="139"/>
        <end position="225"/>
    </location>
</feature>
<feature type="coiled-coil region" evidence="6">
    <location>
        <begin position="393"/>
        <end position="427"/>
    </location>
</feature>
<name>A0AAV7MN72_PLEWA</name>
<comment type="subcellular location">
    <subcellularLocation>
        <location evidence="1">Endoplasmic reticulum membrane</location>
        <topology evidence="1">Single-pass membrane protein</topology>
    </subcellularLocation>
</comment>
<feature type="compositionally biased region" description="Basic residues" evidence="7">
    <location>
        <begin position="155"/>
        <end position="164"/>
    </location>
</feature>
<evidence type="ECO:0000256" key="7">
    <source>
        <dbReference type="SAM" id="MobiDB-lite"/>
    </source>
</evidence>
<evidence type="ECO:0000256" key="3">
    <source>
        <dbReference type="ARBA" id="ARBA00022824"/>
    </source>
</evidence>
<dbReference type="PANTHER" id="PTHR18864">
    <property type="entry name" value="KINECTIN"/>
    <property type="match status" value="1"/>
</dbReference>
<gene>
    <name evidence="10" type="ORF">NDU88_001954</name>
</gene>
<feature type="domain" description="Ribosome receptor lysine/proline rich" evidence="9">
    <location>
        <begin position="71"/>
        <end position="184"/>
    </location>
</feature>
<evidence type="ECO:0000256" key="2">
    <source>
        <dbReference type="ARBA" id="ARBA00022692"/>
    </source>
</evidence>
<evidence type="ECO:0000313" key="10">
    <source>
        <dbReference type="EMBL" id="KAJ1104544.1"/>
    </source>
</evidence>
<dbReference type="GO" id="GO:0015031">
    <property type="term" value="P:protein transport"/>
    <property type="evidence" value="ECO:0007669"/>
    <property type="project" value="InterPro"/>
</dbReference>
<feature type="compositionally biased region" description="Basic residues" evidence="7">
    <location>
        <begin position="99"/>
        <end position="108"/>
    </location>
</feature>
<keyword evidence="5 8" id="KW-0472">Membrane</keyword>
<feature type="coiled-coil region" evidence="6">
    <location>
        <begin position="464"/>
        <end position="555"/>
    </location>
</feature>
<sequence length="1261" mass="144690">MSGGGRACVFKWPASGAACAPSWPSGARILWRNDIYNIKKTAMEFYESTYFIVLVPSVVITVIFLFFWLFMKETSYDEVLAKQKKDLKIPPAKIDKKRTDKRKSKRKEAHNGNLHESDSESAMPEFDLMDALSIEEEHSVPVTLSTAEHPSSIRERKKKEKKQARPVQEQTAVGGSKYTGKKVESIPVTKQPTPPLEATGTKKKPGQKKQTQSRDDSPPAQDLKVEPFVPVTKKHDSLVFTMDTKQQETGAGKKKNAVKKQKIENVAGLVDEPLIQATTYIPLMDKTEVNPTMEKKEVIELERVDISETIHKSSGKKLKNETEITNGKHGGSKKKYENAEVKFKDFLLSMKSMVFTDDESLSILDLLKDKSSTVHDTLQKASKCDSGAAAQLLQEKEKCIVVAKEEAAVAKEQVKQLTQELLEEKQKSGMVEHKIRDRFSTLEKEHSALQSRMHVSCQETQQLQLKFQQVRDQLEDQIAHLKQENGILRDAVSSATNQMESKQSSELNKLRQDYARLMNELTEKNNKLAQEEVQKKNAEQTTAQLKAQVHDAELRWKEVETYLRKRTAEFEAAQQDIQSTLIAKENEVQSLHSKLTDTMVSKQQLEQKLMQLMESEKNRVTENAIQIQVEELMEQNDALQTQIQKFHAQMSAQTSASVLVEELQKAIAEKDKQIKKTEESLAFEHVHLTNREEELKVLQRENASLKSEFQQIQVLKNEQVAAAHAFEQMQRSMHEKDENIRALEERLQNELIHFSNKMEDYKGNRDLVEQMERSIQEKDEKLKTVEELLEAGLIQVANKEDELKAMRREYSTMQREIENLHAQQADQASLKVLIEELKEVIHEKDGRIKMTEERLQAEVLKTANKEETVQALMHEIEDLKKRNIHLENIEQASAIAQVQENQIKIHEEKIQTVEAMLGERDKDISLKENRIQGLRIENENLKIHISEIQQQYQQLLHQESHAVQSEELLDIITKKEQDISSLQNELDSLKNLLEQQRTKNNVRDQQMQVIETETKETLEKLFPHVSVPSNLKHGDWLLEFGKLVKACVNEPPASENVQVMEQRLKDAEEVHVLLQLECEKYKSVLAETEGILQRLQSSVEEEEGRWKIKLEETQKELLDVSSLVNSLKQEIASLKTENKNIENLKKEREHLESELEKAELERVTYVGEVRELKDLLTELQKKLDDSNLEAVKQSEELNLLKTKLTETLLKLDNEQSKRLKVADNLFQAQQSLDVIQSEILKAAGDTSVIENSDVSSEVVSM</sequence>
<dbReference type="EMBL" id="JANPWB010000013">
    <property type="protein sequence ID" value="KAJ1104544.1"/>
    <property type="molecule type" value="Genomic_DNA"/>
</dbReference>
<evidence type="ECO:0000256" key="1">
    <source>
        <dbReference type="ARBA" id="ARBA00004389"/>
    </source>
</evidence>
<keyword evidence="3" id="KW-0256">Endoplasmic reticulum</keyword>
<feature type="coiled-coil region" evidence="6">
    <location>
        <begin position="622"/>
        <end position="999"/>
    </location>
</feature>
<evidence type="ECO:0000256" key="4">
    <source>
        <dbReference type="ARBA" id="ARBA00022989"/>
    </source>
</evidence>
<dbReference type="AlphaFoldDB" id="A0AAV7MN72"/>
<dbReference type="Pfam" id="PF05104">
    <property type="entry name" value="Rib_recp_KP_reg"/>
    <property type="match status" value="1"/>
</dbReference>
<keyword evidence="11" id="KW-1185">Reference proteome</keyword>
<reference evidence="10" key="1">
    <citation type="journal article" date="2022" name="bioRxiv">
        <title>Sequencing and chromosome-scale assembly of the giantPleurodeles waltlgenome.</title>
        <authorList>
            <person name="Brown T."/>
            <person name="Elewa A."/>
            <person name="Iarovenko S."/>
            <person name="Subramanian E."/>
            <person name="Araus A.J."/>
            <person name="Petzold A."/>
            <person name="Susuki M."/>
            <person name="Suzuki K.-i.T."/>
            <person name="Hayashi T."/>
            <person name="Toyoda A."/>
            <person name="Oliveira C."/>
            <person name="Osipova E."/>
            <person name="Leigh N.D."/>
            <person name="Simon A."/>
            <person name="Yun M.H."/>
        </authorList>
    </citation>
    <scope>NUCLEOTIDE SEQUENCE</scope>
    <source>
        <strain evidence="10">20211129_DDA</strain>
        <tissue evidence="10">Liver</tissue>
    </source>
</reference>
<proteinExistence type="predicted"/>
<keyword evidence="2 8" id="KW-0812">Transmembrane</keyword>
<evidence type="ECO:0000259" key="9">
    <source>
        <dbReference type="Pfam" id="PF05104"/>
    </source>
</evidence>
<organism evidence="10 11">
    <name type="scientific">Pleurodeles waltl</name>
    <name type="common">Iberian ribbed newt</name>
    <dbReference type="NCBI Taxonomy" id="8319"/>
    <lineage>
        <taxon>Eukaryota</taxon>
        <taxon>Metazoa</taxon>
        <taxon>Chordata</taxon>
        <taxon>Craniata</taxon>
        <taxon>Vertebrata</taxon>
        <taxon>Euteleostomi</taxon>
        <taxon>Amphibia</taxon>
        <taxon>Batrachia</taxon>
        <taxon>Caudata</taxon>
        <taxon>Salamandroidea</taxon>
        <taxon>Salamandridae</taxon>
        <taxon>Pleurodelinae</taxon>
        <taxon>Pleurodeles</taxon>
    </lineage>
</organism>
<keyword evidence="6" id="KW-0175">Coiled coil</keyword>
<dbReference type="InterPro" id="IPR007794">
    <property type="entry name" value="Rib_rcpt_KP"/>
</dbReference>
<dbReference type="GO" id="GO:0019894">
    <property type="term" value="F:kinesin binding"/>
    <property type="evidence" value="ECO:0007669"/>
    <property type="project" value="InterPro"/>
</dbReference>
<dbReference type="GO" id="GO:0005789">
    <property type="term" value="C:endoplasmic reticulum membrane"/>
    <property type="evidence" value="ECO:0007669"/>
    <property type="project" value="UniProtKB-SubCell"/>
</dbReference>
<dbReference type="Proteomes" id="UP001066276">
    <property type="component" value="Chromosome 9"/>
</dbReference>
<dbReference type="GO" id="GO:0007018">
    <property type="term" value="P:microtubule-based movement"/>
    <property type="evidence" value="ECO:0007669"/>
    <property type="project" value="InterPro"/>
</dbReference>
<comment type="caution">
    <text evidence="10">The sequence shown here is derived from an EMBL/GenBank/DDBJ whole genome shotgun (WGS) entry which is preliminary data.</text>
</comment>
<evidence type="ECO:0000256" key="5">
    <source>
        <dbReference type="ARBA" id="ARBA00023136"/>
    </source>
</evidence>